<dbReference type="Gene3D" id="2.60.40.10">
    <property type="entry name" value="Immunoglobulins"/>
    <property type="match status" value="1"/>
</dbReference>
<protein>
    <submittedName>
        <fullName evidence="3">Parallel beta-helix repeat (Two copies)</fullName>
    </submittedName>
</protein>
<dbReference type="InterPro" id="IPR013320">
    <property type="entry name" value="ConA-like_dom_sf"/>
</dbReference>
<dbReference type="SUPFAM" id="SSF49899">
    <property type="entry name" value="Concanavalin A-like lectins/glucanases"/>
    <property type="match status" value="1"/>
</dbReference>
<evidence type="ECO:0000313" key="3">
    <source>
        <dbReference type="EMBL" id="SIT22043.1"/>
    </source>
</evidence>
<dbReference type="InterPro" id="IPR039448">
    <property type="entry name" value="Beta_helix"/>
</dbReference>
<organism evidence="3 4">
    <name type="scientific">Gemmobacter megaterium</name>
    <dbReference type="NCBI Taxonomy" id="1086013"/>
    <lineage>
        <taxon>Bacteria</taxon>
        <taxon>Pseudomonadati</taxon>
        <taxon>Pseudomonadota</taxon>
        <taxon>Alphaproteobacteria</taxon>
        <taxon>Rhodobacterales</taxon>
        <taxon>Paracoccaceae</taxon>
        <taxon>Gemmobacter</taxon>
    </lineage>
</organism>
<dbReference type="Gene3D" id="2.160.20.10">
    <property type="entry name" value="Single-stranded right-handed beta-helix, Pectin lyase-like"/>
    <property type="match status" value="2"/>
</dbReference>
<dbReference type="InterPro" id="IPR001791">
    <property type="entry name" value="Laminin_G"/>
</dbReference>
<evidence type="ECO:0000313" key="4">
    <source>
        <dbReference type="Proteomes" id="UP000186141"/>
    </source>
</evidence>
<evidence type="ECO:0000256" key="1">
    <source>
        <dbReference type="SAM" id="MobiDB-lite"/>
    </source>
</evidence>
<proteinExistence type="predicted"/>
<dbReference type="InterPro" id="IPR006626">
    <property type="entry name" value="PbH1"/>
</dbReference>
<dbReference type="SMART" id="SM00089">
    <property type="entry name" value="PKD"/>
    <property type="match status" value="1"/>
</dbReference>
<dbReference type="Pfam" id="PF13229">
    <property type="entry name" value="Beta_helix"/>
    <property type="match status" value="1"/>
</dbReference>
<dbReference type="Proteomes" id="UP000186141">
    <property type="component" value="Unassembled WGS sequence"/>
</dbReference>
<dbReference type="InterPro" id="IPR022409">
    <property type="entry name" value="PKD/Chitinase_dom"/>
</dbReference>
<dbReference type="InterPro" id="IPR013783">
    <property type="entry name" value="Ig-like_fold"/>
</dbReference>
<name>A0A1N7QGP6_9RHOB</name>
<dbReference type="Pfam" id="PF18911">
    <property type="entry name" value="PKD_4"/>
    <property type="match status" value="1"/>
</dbReference>
<dbReference type="OrthoDB" id="3938151at2"/>
<evidence type="ECO:0000259" key="2">
    <source>
        <dbReference type="PROSITE" id="PS50093"/>
    </source>
</evidence>
<dbReference type="RefSeq" id="WP_076533902.1">
    <property type="nucleotide sequence ID" value="NZ_BMEH01000011.1"/>
</dbReference>
<feature type="region of interest" description="Disordered" evidence="1">
    <location>
        <begin position="706"/>
        <end position="738"/>
    </location>
</feature>
<dbReference type="EMBL" id="FTOT01000011">
    <property type="protein sequence ID" value="SIT22043.1"/>
    <property type="molecule type" value="Genomic_DNA"/>
</dbReference>
<dbReference type="SUPFAM" id="SSF51126">
    <property type="entry name" value="Pectin lyase-like"/>
    <property type="match status" value="1"/>
</dbReference>
<dbReference type="Pfam" id="PF02210">
    <property type="entry name" value="Laminin_G_2"/>
    <property type="match status" value="1"/>
</dbReference>
<feature type="compositionally biased region" description="Pro residues" evidence="1">
    <location>
        <begin position="722"/>
        <end position="732"/>
    </location>
</feature>
<dbReference type="STRING" id="1086013.SAMN05421774_11110"/>
<reference evidence="3 4" key="1">
    <citation type="submission" date="2017-01" db="EMBL/GenBank/DDBJ databases">
        <authorList>
            <person name="Mah S.A."/>
            <person name="Swanson W.J."/>
            <person name="Moy G.W."/>
            <person name="Vacquier V.D."/>
        </authorList>
    </citation>
    <scope>NUCLEOTIDE SEQUENCE [LARGE SCALE GENOMIC DNA]</scope>
    <source>
        <strain evidence="3 4">DSM 26375</strain>
    </source>
</reference>
<dbReference type="InterPro" id="IPR012334">
    <property type="entry name" value="Pectin_lyas_fold"/>
</dbReference>
<gene>
    <name evidence="3" type="ORF">SAMN05421774_11110</name>
</gene>
<dbReference type="PROSITE" id="PS50093">
    <property type="entry name" value="PKD"/>
    <property type="match status" value="1"/>
</dbReference>
<dbReference type="InterPro" id="IPR000601">
    <property type="entry name" value="PKD_dom"/>
</dbReference>
<sequence>MSATILVSTLEQLHAALAKAKGGETILLEPGHYERLTLNSKSGYDIKFPSDVTITSADPDNPASFGKMNLDGAENVVLQGVVFDYRFAAGDTIKNSPFVVQNSSNIQILDSEFRGDVAQGISELADGFGTAVGLTVTSTTGMTLDGNEFHSWHRGLVVSYSYDVAITGNEVHDIRSDGMNFVAVQGVEIEGNHIHSFRASRDSKDHADMIQFWTNGTKRPSTDIVIRDNILDIADGSWTQSIFMRNEVVDSQGGGKDMYYKNVLIENNTIYNSHIHGITVGEADGLTIRNNSLIRVSDSGNTKDTGSGLWTPAINVKRTAENVEITGNITSNISGHDAQPGWVVKMNAFIQDSNPYAPGYYGDVFINSTLLDTGSAHAFVAKPGGMVDLLGAGSSLTQFDPALAKSQPLFDVAKVEGDGSARLFDASLAADLLGKAAAQFLWTFSDGTTASGPVVAHSFAEGGQYTATLTIKLSDGRSLSSDIGLGLSGNAMLSFDAAKGAFTAFGYGQETTFDPLAASLDGALKLGSTGVAARVASSATRELRGSDDFEIAFSLQADKAGNFGEVFRMHGAMVTTVNSAGQINFQMSNTEGKAVILRSDTGVNVSDGKAHDVVIRFVDGKLSVTVDGKATTSMAVDGTLPTGVFEGLAFGNAWGKANFVGKITAFDIMVDVEDYTGQSDSVVVPRPLDPPTSESPDRLVLTSSVTFEPDQPEDEAVVTPTPAKPADPPQVEPPVTGGNASAAPLHEAGWTGHVVDIAGLKGSALRDDARVASDASGAWLVLDGDKDYAVLQQFGDLKSATAIGFSVDFSRDPEAAGEQRLIWNHQKIGLTVNEDSLMVTVATADNGFRNFAVKGLEIDGAPHRATVLLDTVDDRLQVVLDGAVVMDLQDVDFTMAAPGASGSYASGWTIGTAWNRFFDGEVHDFRLGDQFSFLEDYQPVPTALLS</sequence>
<dbReference type="AlphaFoldDB" id="A0A1N7QGP6"/>
<dbReference type="InterPro" id="IPR011050">
    <property type="entry name" value="Pectin_lyase_fold/virulence"/>
</dbReference>
<dbReference type="InterPro" id="IPR035986">
    <property type="entry name" value="PKD_dom_sf"/>
</dbReference>
<feature type="domain" description="PKD" evidence="2">
    <location>
        <begin position="434"/>
        <end position="483"/>
    </location>
</feature>
<dbReference type="SUPFAM" id="SSF49299">
    <property type="entry name" value="PKD domain"/>
    <property type="match status" value="1"/>
</dbReference>
<dbReference type="CDD" id="cd00146">
    <property type="entry name" value="PKD"/>
    <property type="match status" value="1"/>
</dbReference>
<dbReference type="SMART" id="SM00710">
    <property type="entry name" value="PbH1"/>
    <property type="match status" value="7"/>
</dbReference>
<keyword evidence="4" id="KW-1185">Reference proteome</keyword>
<accession>A0A1N7QGP6</accession>
<dbReference type="Gene3D" id="2.60.120.200">
    <property type="match status" value="1"/>
</dbReference>